<dbReference type="Pfam" id="PF13412">
    <property type="entry name" value="HTH_24"/>
    <property type="match status" value="1"/>
</dbReference>
<accession>B4Y2Z2</accession>
<sequence>MILGNESKSRTPSGYKVAPMSYVKLEDVADRLRPLLPTVTGSGGNRIDAWRTLEITLRKAGYEYRSEEIASLDDCAAFTIPERRLIVLREDVYDGVTEENVFSRSTVIHELSHIVLEHAVTLQRGPIGQHRFFEDSEWQAKALTAAIMMPVSVCRSVASAFDLAQLCGTSVQAANYRLDRLVKDGIIPAKACGSGLFD</sequence>
<evidence type="ECO:0000313" key="1">
    <source>
        <dbReference type="EMBL" id="ACB12968.1"/>
    </source>
</evidence>
<reference evidence="1" key="1">
    <citation type="journal article" date="2008" name="J. Bacteriol.">
        <title>The evolution of class 1 integrons and the rise of antibiotic resistance.</title>
        <authorList>
            <person name="Gillings M."/>
            <person name="Boucher Y."/>
            <person name="Labbate M."/>
            <person name="Holmes A."/>
            <person name="Krishnan S."/>
            <person name="Holley M."/>
            <person name="Stokes H.W."/>
        </authorList>
    </citation>
    <scope>NUCLEOTIDE SEQUENCE</scope>
</reference>
<dbReference type="EMBL" id="EU327988">
    <property type="protein sequence ID" value="ACB12968.1"/>
    <property type="molecule type" value="Genomic_DNA"/>
</dbReference>
<organism evidence="1">
    <name type="scientific">Aquabacterium sp. PL1F5</name>
    <dbReference type="NCBI Taxonomy" id="503996"/>
    <lineage>
        <taxon>Bacteria</taxon>
        <taxon>Pseudomonadati</taxon>
        <taxon>Pseudomonadota</taxon>
        <taxon>Betaproteobacteria</taxon>
        <taxon>Burkholderiales</taxon>
        <taxon>Aquabacterium</taxon>
    </lineage>
</organism>
<name>B4Y2Z2_9BURK</name>
<dbReference type="AlphaFoldDB" id="B4Y2Z2"/>
<protein>
    <submittedName>
        <fullName evidence="1">Uncharacterized protein</fullName>
    </submittedName>
</protein>
<proteinExistence type="predicted"/>